<keyword evidence="2" id="KW-0808">Transferase</keyword>
<dbReference type="PANTHER" id="PTHR43685:SF11">
    <property type="entry name" value="GLYCOSYLTRANSFERASE TAGX-RELATED"/>
    <property type="match status" value="1"/>
</dbReference>
<gene>
    <name evidence="2" type="primary">hyaD</name>
    <name evidence="2" type="ORF">PARHAE_03991</name>
</gene>
<dbReference type="Proteomes" id="UP000270743">
    <property type="component" value="Unassembled WGS sequence"/>
</dbReference>
<protein>
    <submittedName>
        <fullName evidence="2">Hyaluronan synthase</fullName>
        <ecNumber evidence="2">2.4.1.212</ecNumber>
    </submittedName>
</protein>
<proteinExistence type="predicted"/>
<dbReference type="Pfam" id="PF00535">
    <property type="entry name" value="Glycos_transf_2"/>
    <property type="match status" value="3"/>
</dbReference>
<evidence type="ECO:0000313" key="2">
    <source>
        <dbReference type="EMBL" id="VDS10772.1"/>
    </source>
</evidence>
<dbReference type="EMBL" id="UZWE01000079">
    <property type="protein sequence ID" value="VDS10772.1"/>
    <property type="molecule type" value="Genomic_DNA"/>
</dbReference>
<feature type="domain" description="Glycosyltransferase 2-like" evidence="1">
    <location>
        <begin position="83"/>
        <end position="198"/>
    </location>
</feature>
<feature type="domain" description="Glycosyltransferase 2-like" evidence="1">
    <location>
        <begin position="420"/>
        <end position="484"/>
    </location>
</feature>
<name>A0A3S4DER8_9RHOB</name>
<accession>A0A3S4DER8</accession>
<organism evidence="2 3">
    <name type="scientific">Paracoccus haematequi</name>
    <dbReference type="NCBI Taxonomy" id="2491866"/>
    <lineage>
        <taxon>Bacteria</taxon>
        <taxon>Pseudomonadati</taxon>
        <taxon>Pseudomonadota</taxon>
        <taxon>Alphaproteobacteria</taxon>
        <taxon>Rhodobacterales</taxon>
        <taxon>Paracoccaceae</taxon>
        <taxon>Paracoccus</taxon>
    </lineage>
</organism>
<reference evidence="2 3" key="1">
    <citation type="submission" date="2018-12" db="EMBL/GenBank/DDBJ databases">
        <authorList>
            <person name="Criscuolo A."/>
        </authorList>
    </citation>
    <scope>NUCLEOTIDE SEQUENCE [LARGE SCALE GENOMIC DNA]</scope>
    <source>
        <strain evidence="2">ACIP1116241</strain>
    </source>
</reference>
<dbReference type="RefSeq" id="WP_126156308.1">
    <property type="nucleotide sequence ID" value="NZ_UZWE01000079.1"/>
</dbReference>
<evidence type="ECO:0000313" key="3">
    <source>
        <dbReference type="Proteomes" id="UP000270743"/>
    </source>
</evidence>
<dbReference type="InterPro" id="IPR029044">
    <property type="entry name" value="Nucleotide-diphossugar_trans"/>
</dbReference>
<dbReference type="Gene3D" id="3.90.550.10">
    <property type="entry name" value="Spore Coat Polysaccharide Biosynthesis Protein SpsA, Chain A"/>
    <property type="match status" value="2"/>
</dbReference>
<dbReference type="EC" id="2.4.1.212" evidence="2"/>
<keyword evidence="2" id="KW-0328">Glycosyltransferase</keyword>
<dbReference type="AlphaFoldDB" id="A0A3S4DER8"/>
<dbReference type="CDD" id="cd00761">
    <property type="entry name" value="Glyco_tranf_GTA_type"/>
    <property type="match status" value="2"/>
</dbReference>
<dbReference type="GO" id="GO:0050501">
    <property type="term" value="F:hyaluronan synthase activity"/>
    <property type="evidence" value="ECO:0007669"/>
    <property type="project" value="UniProtKB-EC"/>
</dbReference>
<evidence type="ECO:0000259" key="1">
    <source>
        <dbReference type="Pfam" id="PF00535"/>
    </source>
</evidence>
<keyword evidence="3" id="KW-1185">Reference proteome</keyword>
<dbReference type="PANTHER" id="PTHR43685">
    <property type="entry name" value="GLYCOSYLTRANSFERASE"/>
    <property type="match status" value="1"/>
</dbReference>
<dbReference type="SUPFAM" id="SSF53448">
    <property type="entry name" value="Nucleotide-diphospho-sugar transferases"/>
    <property type="match status" value="3"/>
</dbReference>
<dbReference type="OrthoDB" id="9802649at2"/>
<dbReference type="InterPro" id="IPR050834">
    <property type="entry name" value="Glycosyltransf_2"/>
</dbReference>
<dbReference type="InterPro" id="IPR001173">
    <property type="entry name" value="Glyco_trans_2-like"/>
</dbReference>
<sequence length="890" mass="100411">MKNKVFNANLYARHYPDVALSGLSPRAHYERYGRLLGRDPAPRPVSGQPVESISHDDPAFLDRLYAIGPIESDSPAVHEELVSIIIPSYNNEGLIARAIHSALSQDGVDVEILVIDDGSTDGSVSVARRISETWPQVQVISLLRNFGCYYARNIGLMNAKGDYLTIIDSDDIMPPDRILRQMDALKKNSQAMACRGQQRRWSADYREALSELKPGENSLLWKREVLVGKGWYDTVRYSGDIEFRYRIQRNFGLDAIITMPDELYYTRTLGDSLTTNKKSGVYAFQDGVLETRISAPRRLYDDNFTAWQKQNKPPKDGMKGDIYIGFPLSKRPFALGEPQQNASPSLGQRMVGAMASFPARREVLQSSIASILPQLDELVLYLNDYDDVPDFARHPKIRVTRSQDAAGDLRDNGKFHDLPQGDDAYIFTLDDDLIYPPDYVARMVHAIEMLGRSSVVGVHGVIFPEGEFNDLAQRTVFTFYRKANGHFVDLLGTGTTAWHSSTLKVGLKDFQTKGVCDLWFAVAAARAGVPFYSLPREDQWLKENARFEVSLWNEARKRPEKYFDTYHAHLGPELEKGLVRCRMEAHLARGFDADTLAAAGIDLVSIKTGNTPVPLTTRRQVAFKGLPDPRPDVRADGSVHFHIVVNGWNCRDYVPACLRSIATQQPGNYTYETTLVDDGSDDGTYERLAASAILPDARLIRVRANMGPAHARHVGIVDIPDPNTVVVLVDMDDSLEPQALRVVAERYAANPACLMTIGNWHDQNGKRNPQDFYSAPEIDGQTLRDIELFNATHLRTFRRVLYDAITPEDLLDQHGKWIETCTDVALMYPLLDQCWSNEVEFISEPIYRYNRQHSTGTLARFGKPHKVERLAWLKAKPKKPRLNPRQDQRN</sequence>
<feature type="domain" description="Glycosyltransferase 2-like" evidence="1">
    <location>
        <begin position="648"/>
        <end position="802"/>
    </location>
</feature>